<gene>
    <name evidence="2" type="primary">SEC14L2</name>
    <name evidence="2" type="ORF">CDAR_166831</name>
</gene>
<proteinExistence type="predicted"/>
<dbReference type="SUPFAM" id="SSF52087">
    <property type="entry name" value="CRAL/TRIO domain"/>
    <property type="match status" value="1"/>
</dbReference>
<dbReference type="Gene3D" id="2.60.120.680">
    <property type="entry name" value="GOLD domain"/>
    <property type="match status" value="1"/>
</dbReference>
<name>A0AAV4UEK7_9ARAC</name>
<dbReference type="PANTHER" id="PTHR23324">
    <property type="entry name" value="SEC14 RELATED PROTEIN"/>
    <property type="match status" value="1"/>
</dbReference>
<dbReference type="Proteomes" id="UP001054837">
    <property type="component" value="Unassembled WGS sequence"/>
</dbReference>
<protein>
    <submittedName>
        <fullName evidence="2">SEC14-like protein 2</fullName>
    </submittedName>
</protein>
<reference evidence="2 3" key="1">
    <citation type="submission" date="2021-06" db="EMBL/GenBank/DDBJ databases">
        <title>Caerostris darwini draft genome.</title>
        <authorList>
            <person name="Kono N."/>
            <person name="Arakawa K."/>
        </authorList>
    </citation>
    <scope>NUCLEOTIDE SEQUENCE [LARGE SCALE GENOMIC DNA]</scope>
</reference>
<dbReference type="InterPro" id="IPR011074">
    <property type="entry name" value="CRAL/TRIO_N_dom"/>
</dbReference>
<keyword evidence="3" id="KW-1185">Reference proteome</keyword>
<dbReference type="PROSITE" id="PS50191">
    <property type="entry name" value="CRAL_TRIO"/>
    <property type="match status" value="1"/>
</dbReference>
<dbReference type="CDD" id="cd00170">
    <property type="entry name" value="SEC14"/>
    <property type="match status" value="1"/>
</dbReference>
<dbReference type="SMART" id="SM00516">
    <property type="entry name" value="SEC14"/>
    <property type="match status" value="1"/>
</dbReference>
<dbReference type="GO" id="GO:0005737">
    <property type="term" value="C:cytoplasm"/>
    <property type="evidence" value="ECO:0007669"/>
    <property type="project" value="TreeGrafter"/>
</dbReference>
<comment type="caution">
    <text evidence="2">The sequence shown here is derived from an EMBL/GenBank/DDBJ whole genome shotgun (WGS) entry which is preliminary data.</text>
</comment>
<dbReference type="InterPro" id="IPR001251">
    <property type="entry name" value="CRAL-TRIO_dom"/>
</dbReference>
<evidence type="ECO:0000259" key="1">
    <source>
        <dbReference type="PROSITE" id="PS50191"/>
    </source>
</evidence>
<dbReference type="SUPFAM" id="SSF46938">
    <property type="entry name" value="CRAL/TRIO N-terminal domain"/>
    <property type="match status" value="1"/>
</dbReference>
<dbReference type="EMBL" id="BPLQ01011166">
    <property type="protein sequence ID" value="GIY56181.1"/>
    <property type="molecule type" value="Genomic_DNA"/>
</dbReference>
<dbReference type="AlphaFoldDB" id="A0AAV4UEK7"/>
<dbReference type="InterPro" id="IPR051064">
    <property type="entry name" value="SEC14/CRAL-TRIO_domain"/>
</dbReference>
<dbReference type="Gene3D" id="3.40.525.10">
    <property type="entry name" value="CRAL-TRIO lipid binding domain"/>
    <property type="match status" value="1"/>
</dbReference>
<dbReference type="InterPro" id="IPR036273">
    <property type="entry name" value="CRAL/TRIO_N_dom_sf"/>
</dbReference>
<evidence type="ECO:0000313" key="2">
    <source>
        <dbReference type="EMBL" id="GIY56181.1"/>
    </source>
</evidence>
<dbReference type="SMART" id="SM01100">
    <property type="entry name" value="CRAL_TRIO_N"/>
    <property type="match status" value="1"/>
</dbReference>
<feature type="domain" description="CRAL-TRIO" evidence="1">
    <location>
        <begin position="75"/>
        <end position="250"/>
    </location>
</feature>
<evidence type="ECO:0000313" key="3">
    <source>
        <dbReference type="Proteomes" id="UP001054837"/>
    </source>
</evidence>
<dbReference type="InterPro" id="IPR036865">
    <property type="entry name" value="CRAL-TRIO_dom_sf"/>
</dbReference>
<organism evidence="2 3">
    <name type="scientific">Caerostris darwini</name>
    <dbReference type="NCBI Taxonomy" id="1538125"/>
    <lineage>
        <taxon>Eukaryota</taxon>
        <taxon>Metazoa</taxon>
        <taxon>Ecdysozoa</taxon>
        <taxon>Arthropoda</taxon>
        <taxon>Chelicerata</taxon>
        <taxon>Arachnida</taxon>
        <taxon>Araneae</taxon>
        <taxon>Araneomorphae</taxon>
        <taxon>Entelegynae</taxon>
        <taxon>Araneoidea</taxon>
        <taxon>Araneidae</taxon>
        <taxon>Caerostris</taxon>
    </lineage>
</organism>
<dbReference type="Pfam" id="PF00650">
    <property type="entry name" value="CRAL_TRIO"/>
    <property type="match status" value="1"/>
</dbReference>
<accession>A0AAV4UEK7</accession>
<dbReference type="PANTHER" id="PTHR23324:SF83">
    <property type="entry name" value="SEC14-LIKE PROTEIN 2"/>
    <property type="match status" value="1"/>
</dbReference>
<dbReference type="SUPFAM" id="SSF101576">
    <property type="entry name" value="Supernatant protein factor (SPF), C-terminal domain"/>
    <property type="match status" value="1"/>
</dbReference>
<dbReference type="InterPro" id="IPR036598">
    <property type="entry name" value="GOLD_dom_sf"/>
</dbReference>
<sequence length="409" mass="47261">MENPVKKLTDSQAAALKQFKVNLSDILGPYDTDAILLKWLRARNYNVKKAEMYFREMYGISQTYQLDTLYDTYTKPEVAEKYEYTAFLGYAKDGSVVRYSQLGKGDHLGFLTSLSAYECVSYACSFVVEDTDRQRKENARTGKEINEITYIFDLEGFSIQNILHKSVLEMALDMGMMVQDYFPEIWGNIFFINVPAYFDTAYNLFKPIMQFTVLQKLQVVSRDHVAATLLKYIDEDVLPVFLGGKRVDCNGNPRCTEFLRFGGKVPEKYYVTNKTPFSPNDPGFKDMWIPARGAYNHCVVVRKPGSRFHVQYQTENGSIHLKILYRKFGSNPECPDIPRSDEYLDERDEKTNVQLVSPGLRVQSHIVPLDYNNHKAPWAGIYIFRYSNAHSWFGARHITLRIRLLEPDT</sequence>